<accession>A0A8S4BVL0</accession>
<proteinExistence type="predicted"/>
<sequence>MSTRRDKNKREVLLPADGRLLSVCTLRDRKGVRIVPLDSYVTVEVSESSELSHASRMNKAVVVFLKNEPKVHQLIESGEVVRDLLVQVSPLSVRSTRITVSGVPSFIPNVLLENELRRFGKLASGC</sequence>
<dbReference type="OrthoDB" id="8931078at2759"/>
<reference evidence="1" key="1">
    <citation type="submission" date="2021-05" db="EMBL/GenBank/DDBJ databases">
        <authorList>
            <person name="Tigano A."/>
        </authorList>
    </citation>
    <scope>NUCLEOTIDE SEQUENCE</scope>
</reference>
<name>A0A8S4BVL0_9TELE</name>
<comment type="caution">
    <text evidence="1">The sequence shown here is derived from an EMBL/GenBank/DDBJ whole genome shotgun (WGS) entry which is preliminary data.</text>
</comment>
<evidence type="ECO:0000313" key="2">
    <source>
        <dbReference type="Proteomes" id="UP000677803"/>
    </source>
</evidence>
<evidence type="ECO:0000313" key="1">
    <source>
        <dbReference type="EMBL" id="CAG6018087.1"/>
    </source>
</evidence>
<dbReference type="AlphaFoldDB" id="A0A8S4BVL0"/>
<protein>
    <submittedName>
        <fullName evidence="1">(Atlantic silverside) hypothetical protein</fullName>
    </submittedName>
</protein>
<dbReference type="EMBL" id="CAJRST010039999">
    <property type="protein sequence ID" value="CAG6018087.1"/>
    <property type="molecule type" value="Genomic_DNA"/>
</dbReference>
<dbReference type="Proteomes" id="UP000677803">
    <property type="component" value="Unassembled WGS sequence"/>
</dbReference>
<keyword evidence="2" id="KW-1185">Reference proteome</keyword>
<gene>
    <name evidence="1" type="ORF">MMEN_LOCUS20992</name>
</gene>
<organism evidence="1 2">
    <name type="scientific">Menidia menidia</name>
    <name type="common">Atlantic silverside</name>
    <dbReference type="NCBI Taxonomy" id="238744"/>
    <lineage>
        <taxon>Eukaryota</taxon>
        <taxon>Metazoa</taxon>
        <taxon>Chordata</taxon>
        <taxon>Craniata</taxon>
        <taxon>Vertebrata</taxon>
        <taxon>Euteleostomi</taxon>
        <taxon>Actinopterygii</taxon>
        <taxon>Neopterygii</taxon>
        <taxon>Teleostei</taxon>
        <taxon>Neoteleostei</taxon>
        <taxon>Acanthomorphata</taxon>
        <taxon>Ovalentaria</taxon>
        <taxon>Atherinomorphae</taxon>
        <taxon>Atheriniformes</taxon>
        <taxon>Atherinopsidae</taxon>
        <taxon>Menidiinae</taxon>
        <taxon>Menidia</taxon>
    </lineage>
</organism>